<proteinExistence type="predicted"/>
<gene>
    <name evidence="1" type="ORF">LOK49_LG09G01078</name>
</gene>
<accession>A0ACC0GR86</accession>
<comment type="caution">
    <text evidence="1">The sequence shown here is derived from an EMBL/GenBank/DDBJ whole genome shotgun (WGS) entry which is preliminary data.</text>
</comment>
<organism evidence="1 2">
    <name type="scientific">Camellia lanceoleosa</name>
    <dbReference type="NCBI Taxonomy" id="1840588"/>
    <lineage>
        <taxon>Eukaryota</taxon>
        <taxon>Viridiplantae</taxon>
        <taxon>Streptophyta</taxon>
        <taxon>Embryophyta</taxon>
        <taxon>Tracheophyta</taxon>
        <taxon>Spermatophyta</taxon>
        <taxon>Magnoliopsida</taxon>
        <taxon>eudicotyledons</taxon>
        <taxon>Gunneridae</taxon>
        <taxon>Pentapetalae</taxon>
        <taxon>asterids</taxon>
        <taxon>Ericales</taxon>
        <taxon>Theaceae</taxon>
        <taxon>Camellia</taxon>
    </lineage>
</organism>
<reference evidence="1 2" key="1">
    <citation type="journal article" date="2022" name="Plant J.">
        <title>Chromosome-level genome of Camellia lanceoleosa provides a valuable resource for understanding genome evolution and self-incompatibility.</title>
        <authorList>
            <person name="Gong W."/>
            <person name="Xiao S."/>
            <person name="Wang L."/>
            <person name="Liao Z."/>
            <person name="Chang Y."/>
            <person name="Mo W."/>
            <person name="Hu G."/>
            <person name="Li W."/>
            <person name="Zhao G."/>
            <person name="Zhu H."/>
            <person name="Hu X."/>
            <person name="Ji K."/>
            <person name="Xiang X."/>
            <person name="Song Q."/>
            <person name="Yuan D."/>
            <person name="Jin S."/>
            <person name="Zhang L."/>
        </authorList>
    </citation>
    <scope>NUCLEOTIDE SEQUENCE [LARGE SCALE GENOMIC DNA]</scope>
    <source>
        <strain evidence="1">SQ_2022a</strain>
    </source>
</reference>
<name>A0ACC0GR86_9ERIC</name>
<protein>
    <submittedName>
        <fullName evidence="1">Uncharacterized protein</fullName>
    </submittedName>
</protein>
<keyword evidence="2" id="KW-1185">Reference proteome</keyword>
<evidence type="ECO:0000313" key="2">
    <source>
        <dbReference type="Proteomes" id="UP001060215"/>
    </source>
</evidence>
<sequence length="115" mass="13713">MADLASSTPPFSVQPPLLLNFTLISLGCYCLGCYCLHHHRPKITVIRPHLVHRRIWKRHRRKDLDKDNQVTFDFDDYIDDDDENNDEEEEDERRKEQKLKLLLKLQRKTVMVSPL</sequence>
<dbReference type="Proteomes" id="UP001060215">
    <property type="component" value="Chromosome 8"/>
</dbReference>
<evidence type="ECO:0000313" key="1">
    <source>
        <dbReference type="EMBL" id="KAI8002021.1"/>
    </source>
</evidence>
<dbReference type="EMBL" id="CM045765">
    <property type="protein sequence ID" value="KAI8002021.1"/>
    <property type="molecule type" value="Genomic_DNA"/>
</dbReference>